<proteinExistence type="predicted"/>
<sequence length="134" mass="15308">MTFASDKMVTARKVHKCGECAGVIVPGERYARWAGSYEGDFWHMKSCASCDAFRKIILYVDEYFWEGCYGGIHAWVGDRLDREISTSYSWTFRLHIARLSSLFRQRWAGKGDAVQHALAAMQLEQQRFKTVAAG</sequence>
<dbReference type="EMBL" id="MF324907">
    <property type="protein sequence ID" value="ASR84722.1"/>
    <property type="molecule type" value="Genomic_DNA"/>
</dbReference>
<accession>A0A222ZKA0</accession>
<keyword evidence="2" id="KW-1185">Reference proteome</keyword>
<name>A0A222ZKA0_9CAUD</name>
<reference evidence="1 2" key="1">
    <citation type="submission" date="2017-06" db="EMBL/GenBank/DDBJ databases">
        <authorList>
            <person name="Farren J.M."/>
            <person name="Feneis A.M."/>
            <person name="Firkus N.C."/>
            <person name="Flanders A.H."/>
            <person name="Ford M.A."/>
            <person name="Greenwaldt M.E."/>
            <person name="Htoo L.P."/>
            <person name="Johnson E.S."/>
            <person name="Kubacki D.C."/>
            <person name="Lee D.S."/>
            <person name="Revie H.B."/>
            <person name="Rossin C."/>
            <person name="Schommer E.M."/>
            <person name="Schroeder K.A."/>
            <person name="Struss M.J."/>
            <person name="Tarras A.R."/>
            <person name="Troje M.P."/>
            <person name="Urick M.N."/>
            <person name="Williams B.R."/>
            <person name="Witt A.Y."/>
            <person name="Bonilla J.A."/>
            <person name="Klyczek K."/>
            <person name="Garlena R.A."/>
            <person name="Russell D.A."/>
            <person name="Pope W.H."/>
            <person name="Jacobs-Sera D."/>
            <person name="Hendrix R.W."/>
            <person name="Hatfull G.F."/>
        </authorList>
    </citation>
    <scope>NUCLEOTIDE SEQUENCE [LARGE SCALE GENOMIC DNA]</scope>
</reference>
<organism evidence="1 2">
    <name type="scientific">Arthrobacter phage Beans</name>
    <dbReference type="NCBI Taxonomy" id="2015815"/>
    <lineage>
        <taxon>Viruses</taxon>
        <taxon>Duplodnaviria</taxon>
        <taxon>Heunggongvirae</taxon>
        <taxon>Uroviricota</taxon>
        <taxon>Caudoviricetes</taxon>
        <taxon>Berryhillviridae</taxon>
        <taxon>Jawnskivirus</taxon>
        <taxon>Jawnskivirus beans</taxon>
        <taxon>Marthavirus beans</taxon>
    </lineage>
</organism>
<protein>
    <submittedName>
        <fullName evidence="1">Uncharacterized protein</fullName>
    </submittedName>
</protein>
<dbReference type="RefSeq" id="YP_009609988.1">
    <property type="nucleotide sequence ID" value="NC_041999.1"/>
</dbReference>
<dbReference type="GeneID" id="40086069"/>
<dbReference type="OrthoDB" id="13784at10239"/>
<evidence type="ECO:0000313" key="2">
    <source>
        <dbReference type="Proteomes" id="UP000222087"/>
    </source>
</evidence>
<dbReference type="KEGG" id="vg:40086069"/>
<evidence type="ECO:0000313" key="1">
    <source>
        <dbReference type="EMBL" id="ASR84722.1"/>
    </source>
</evidence>
<gene>
    <name evidence="1" type="primary">47</name>
    <name evidence="1" type="ORF">SEA_BEANS_47</name>
</gene>
<dbReference type="Proteomes" id="UP000222087">
    <property type="component" value="Segment"/>
</dbReference>